<dbReference type="AlphaFoldDB" id="A0A6V7NJQ1"/>
<evidence type="ECO:0000259" key="2">
    <source>
        <dbReference type="Pfam" id="PF19259"/>
    </source>
</evidence>
<dbReference type="Pfam" id="PF19259">
    <property type="entry name" value="Ty3_capsid"/>
    <property type="match status" value="1"/>
</dbReference>
<sequence>MHMEPKVDTWFHGYIAEKGVVNWEVFAQDVCRRFDSNGLQDVVEEFNKLTQQGTVEEYQERFEYLRSRLLQTASHFAPDYFLSSFLSGLKDELKSAVKMMYPKSLIQAFELARWQEQNIAAMMRRNKVWFKTQGVANLSDNSKGNSSATTTKGVDTTRNYTSKTAAERVLPVEGTASEHEKEIYNKWIKEDRTARYTMLSAMQDDLIGQFEIFETAKDMWDNLKITFGQTSSTRLRA</sequence>
<dbReference type="InterPro" id="IPR045358">
    <property type="entry name" value="Ty3_capsid"/>
</dbReference>
<feature type="domain" description="Ty3 transposon capsid-like protein" evidence="2">
    <location>
        <begin position="2"/>
        <end position="119"/>
    </location>
</feature>
<protein>
    <recommendedName>
        <fullName evidence="2">Ty3 transposon capsid-like protein domain-containing protein</fullName>
    </recommendedName>
</protein>
<dbReference type="EMBL" id="LR862139">
    <property type="protein sequence ID" value="CAD1818748.1"/>
    <property type="molecule type" value="Genomic_DNA"/>
</dbReference>
<gene>
    <name evidence="3" type="ORF">CB5_LOCUS1959</name>
</gene>
<accession>A0A6V7NJQ1</accession>
<feature type="region of interest" description="Disordered" evidence="1">
    <location>
        <begin position="140"/>
        <end position="160"/>
    </location>
</feature>
<reference evidence="3" key="1">
    <citation type="submission" date="2020-07" db="EMBL/GenBank/DDBJ databases">
        <authorList>
            <person name="Lin J."/>
        </authorList>
    </citation>
    <scope>NUCLEOTIDE SEQUENCE</scope>
</reference>
<proteinExistence type="predicted"/>
<organism evidence="3">
    <name type="scientific">Ananas comosus var. bracteatus</name>
    <name type="common">red pineapple</name>
    <dbReference type="NCBI Taxonomy" id="296719"/>
    <lineage>
        <taxon>Eukaryota</taxon>
        <taxon>Viridiplantae</taxon>
        <taxon>Streptophyta</taxon>
        <taxon>Embryophyta</taxon>
        <taxon>Tracheophyta</taxon>
        <taxon>Spermatophyta</taxon>
        <taxon>Magnoliopsida</taxon>
        <taxon>Liliopsida</taxon>
        <taxon>Poales</taxon>
        <taxon>Bromeliaceae</taxon>
        <taxon>Bromelioideae</taxon>
        <taxon>Ananas</taxon>
    </lineage>
</organism>
<evidence type="ECO:0000256" key="1">
    <source>
        <dbReference type="SAM" id="MobiDB-lite"/>
    </source>
</evidence>
<evidence type="ECO:0000313" key="3">
    <source>
        <dbReference type="EMBL" id="CAD1818748.1"/>
    </source>
</evidence>
<dbReference type="Pfam" id="PF14223">
    <property type="entry name" value="Retrotran_gag_2"/>
    <property type="match status" value="1"/>
</dbReference>
<name>A0A6V7NJQ1_ANACO</name>